<organism evidence="1 2">
    <name type="scientific">Xenotaenia resolanae</name>
    <dbReference type="NCBI Taxonomy" id="208358"/>
    <lineage>
        <taxon>Eukaryota</taxon>
        <taxon>Metazoa</taxon>
        <taxon>Chordata</taxon>
        <taxon>Craniata</taxon>
        <taxon>Vertebrata</taxon>
        <taxon>Euteleostomi</taxon>
        <taxon>Actinopterygii</taxon>
        <taxon>Neopterygii</taxon>
        <taxon>Teleostei</taxon>
        <taxon>Neoteleostei</taxon>
        <taxon>Acanthomorphata</taxon>
        <taxon>Ovalentaria</taxon>
        <taxon>Atherinomorphae</taxon>
        <taxon>Cyprinodontiformes</taxon>
        <taxon>Goodeidae</taxon>
        <taxon>Xenotaenia</taxon>
    </lineage>
</organism>
<evidence type="ECO:0000313" key="1">
    <source>
        <dbReference type="EMBL" id="MEQ2278162.1"/>
    </source>
</evidence>
<gene>
    <name evidence="1" type="ORF">XENORESO_013439</name>
</gene>
<sequence>KRRGEEAGTDVCDVTTASPTSCDTVAQLPQMCQLDSFHFLLQGCDTQREWMVFL</sequence>
<reference evidence="1 2" key="1">
    <citation type="submission" date="2021-06" db="EMBL/GenBank/DDBJ databases">
        <authorList>
            <person name="Palmer J.M."/>
        </authorList>
    </citation>
    <scope>NUCLEOTIDE SEQUENCE [LARGE SCALE GENOMIC DNA]</scope>
    <source>
        <strain evidence="1 2">XR_2019</strain>
        <tissue evidence="1">Muscle</tissue>
    </source>
</reference>
<feature type="non-terminal residue" evidence="1">
    <location>
        <position position="1"/>
    </location>
</feature>
<dbReference type="Proteomes" id="UP001444071">
    <property type="component" value="Unassembled WGS sequence"/>
</dbReference>
<proteinExistence type="predicted"/>
<keyword evidence="2" id="KW-1185">Reference proteome</keyword>
<comment type="caution">
    <text evidence="1">The sequence shown here is derived from an EMBL/GenBank/DDBJ whole genome shotgun (WGS) entry which is preliminary data.</text>
</comment>
<accession>A0ABV0X8F3</accession>
<dbReference type="EMBL" id="JAHRIM010094286">
    <property type="protein sequence ID" value="MEQ2278162.1"/>
    <property type="molecule type" value="Genomic_DNA"/>
</dbReference>
<name>A0ABV0X8F3_9TELE</name>
<protein>
    <submittedName>
        <fullName evidence="1">Uncharacterized protein</fullName>
    </submittedName>
</protein>
<evidence type="ECO:0000313" key="2">
    <source>
        <dbReference type="Proteomes" id="UP001444071"/>
    </source>
</evidence>